<dbReference type="PANTHER" id="PTHR12802:SF41">
    <property type="entry name" value="BRAHMA ASSOCIATED PROTEIN 155 KDA"/>
    <property type="match status" value="1"/>
</dbReference>
<dbReference type="Pfam" id="PF00249">
    <property type="entry name" value="Myb_DNA-binding"/>
    <property type="match status" value="1"/>
</dbReference>
<evidence type="ECO:0008006" key="12">
    <source>
        <dbReference type="Google" id="ProtNLM"/>
    </source>
</evidence>
<dbReference type="InterPro" id="IPR009057">
    <property type="entry name" value="Homeodomain-like_sf"/>
</dbReference>
<feature type="domain" description="Chromo" evidence="9">
    <location>
        <begin position="33"/>
        <end position="302"/>
    </location>
</feature>
<feature type="domain" description="SANT" evidence="8">
    <location>
        <begin position="576"/>
        <end position="628"/>
    </location>
</feature>
<dbReference type="STRING" id="37360.A0A0G4IPR1"/>
<evidence type="ECO:0000256" key="4">
    <source>
        <dbReference type="ARBA" id="ARBA00023242"/>
    </source>
</evidence>
<protein>
    <recommendedName>
        <fullName evidence="12">SWIRM domain-containing protein</fullName>
    </recommendedName>
</protein>
<dbReference type="Pfam" id="PF04433">
    <property type="entry name" value="SWIRM"/>
    <property type="match status" value="1"/>
</dbReference>
<dbReference type="PROSITE" id="PS52032">
    <property type="entry name" value="MARR_BRCT_CHROMO"/>
    <property type="match status" value="1"/>
</dbReference>
<feature type="compositionally biased region" description="Low complexity" evidence="5">
    <location>
        <begin position="678"/>
        <end position="688"/>
    </location>
</feature>
<dbReference type="Gene3D" id="1.10.10.10">
    <property type="entry name" value="Winged helix-like DNA-binding domain superfamily/Winged helix DNA-binding domain"/>
    <property type="match status" value="1"/>
</dbReference>
<dbReference type="CDD" id="cd00167">
    <property type="entry name" value="SANT"/>
    <property type="match status" value="1"/>
</dbReference>
<evidence type="ECO:0000259" key="8">
    <source>
        <dbReference type="PROSITE" id="PS51293"/>
    </source>
</evidence>
<keyword evidence="2" id="KW-0238">DNA-binding</keyword>
<dbReference type="InterPro" id="IPR032451">
    <property type="entry name" value="SMARCC_C"/>
</dbReference>
<accession>A0A0G4IPR1</accession>
<dbReference type="InterPro" id="IPR001005">
    <property type="entry name" value="SANT/Myb"/>
</dbReference>
<dbReference type="SMART" id="SM00717">
    <property type="entry name" value="SANT"/>
    <property type="match status" value="1"/>
</dbReference>
<keyword evidence="4" id="KW-0539">Nucleus</keyword>
<evidence type="ECO:0000256" key="2">
    <source>
        <dbReference type="ARBA" id="ARBA00023125"/>
    </source>
</evidence>
<sequence>LAGAPSCAASTGSSAGPDPEKPGALREFPAPAQRSRVLAMGEMPAPIVLPPHIIADLKLVRHELVRRGVVASSDYSAAQLGQILVDIAAFQERDVSRATEDDPAPPKISWDSLNDFAVDGRAQSILEGVLTYAKEQGWDGVDFSDESRWDAFRDLLIRLRADVDPPVRVHLNPALGASVVEELARVVETLGGQACAPEEALYFVDNGHTVSGSEKAGEKVLARNGPHVLLHYTRSPPSYRRWLPSKSVDPSVFELEDRQVGVPLRISADWIKASELHNEWMDPYDFALSNDDPSTIRLRRHGDGAYSVISTSGPIVLGRSAVDFAAVNSKKRRVSNDGLPMKSHKKSRIASPASPAPMSPDAASEPPFVELGSPARHPGDDARVRQPAAKATRTISDVLPFSGPVLSGVRPSTKAEFPVVLPCYSSWFKMDAIHANEKKSLHELFPSDTTDKSAPRPNVAAEKLYMQQRNFIVNCYRANPRVHLSATACRKMIAGDAVALFRIHNFLEQWGIINYHVDPGTLPAYGGPGNPDFNTAPIYTQSPYAGVQSAEPDDMSLDGLSNGVPPVVEGHTRTGLTDDHWDPESTLRLLNAVCDYGEDWDAVAQAVGGGKSPSDCVERFLRVPIKDRTADSGGSDLLDRARPDLLLPFKDVSNSLLKEAAVLASCLDPNAAAALASKAPWPSAESKPTPAPSPSSAPDAMQVDDGAGNLAVGMVVRAPHFGTGVIVEDVRPDGIVEVQLPYGKLYAPIDSLTPASEEGAPGSSTAEQAAFDSIVGQSMVSTVLRARDVSAEESRSILALLVELFGTQMKKIELKMKQYDEVQALLLRQREMIEVARQEVFAERIELAHTRIKLMQQKGQAAAAAAAAAAAPSTVPSTADSSAVATPTNE</sequence>
<keyword evidence="3" id="KW-0804">Transcription</keyword>
<dbReference type="FunFam" id="1.10.10.10:FF:000020">
    <property type="entry name" value="SWI/SNF complex subunit SMARCC2 isoform c"/>
    <property type="match status" value="1"/>
</dbReference>
<dbReference type="InterPro" id="IPR007526">
    <property type="entry name" value="SWIRM"/>
</dbReference>
<dbReference type="PANTHER" id="PTHR12802">
    <property type="entry name" value="SWI/SNF COMPLEX-RELATED"/>
    <property type="match status" value="1"/>
</dbReference>
<keyword evidence="1" id="KW-0805">Transcription regulation</keyword>
<feature type="domain" description="Myb-like" evidence="6">
    <location>
        <begin position="573"/>
        <end position="624"/>
    </location>
</feature>
<feature type="region of interest" description="Disordered" evidence="5">
    <location>
        <begin position="678"/>
        <end position="704"/>
    </location>
</feature>
<dbReference type="InterPro" id="IPR049898">
    <property type="entry name" value="MARR_BRCT_CHROMO"/>
</dbReference>
<evidence type="ECO:0000259" key="6">
    <source>
        <dbReference type="PROSITE" id="PS50090"/>
    </source>
</evidence>
<feature type="region of interest" description="Disordered" evidence="5">
    <location>
        <begin position="333"/>
        <end position="390"/>
    </location>
</feature>
<dbReference type="EMBL" id="CDSF01000079">
    <property type="protein sequence ID" value="CEO97333.1"/>
    <property type="molecule type" value="Genomic_DNA"/>
</dbReference>
<dbReference type="InterPro" id="IPR017884">
    <property type="entry name" value="SANT_dom"/>
</dbReference>
<dbReference type="GO" id="GO:0003677">
    <property type="term" value="F:DNA binding"/>
    <property type="evidence" value="ECO:0007669"/>
    <property type="project" value="UniProtKB-KW"/>
</dbReference>
<keyword evidence="11" id="KW-1185">Reference proteome</keyword>
<evidence type="ECO:0000313" key="11">
    <source>
        <dbReference type="Proteomes" id="UP000039324"/>
    </source>
</evidence>
<feature type="domain" description="SWIRM" evidence="7">
    <location>
        <begin position="419"/>
        <end position="524"/>
    </location>
</feature>
<dbReference type="Gene3D" id="1.10.10.60">
    <property type="entry name" value="Homeodomain-like"/>
    <property type="match status" value="1"/>
</dbReference>
<dbReference type="AlphaFoldDB" id="A0A0G4IPR1"/>
<dbReference type="OrthoDB" id="118550at2759"/>
<evidence type="ECO:0000259" key="7">
    <source>
        <dbReference type="PROSITE" id="PS50934"/>
    </source>
</evidence>
<dbReference type="PROSITE" id="PS50090">
    <property type="entry name" value="MYB_LIKE"/>
    <property type="match status" value="1"/>
</dbReference>
<dbReference type="PROSITE" id="PS50934">
    <property type="entry name" value="SWIRM"/>
    <property type="match status" value="1"/>
</dbReference>
<evidence type="ECO:0000256" key="1">
    <source>
        <dbReference type="ARBA" id="ARBA00023015"/>
    </source>
</evidence>
<dbReference type="InterPro" id="IPR036388">
    <property type="entry name" value="WH-like_DNA-bd_sf"/>
</dbReference>
<name>A0A0G4IPR1_PLABS</name>
<dbReference type="InterPro" id="IPR032450">
    <property type="entry name" value="SMARCC_N"/>
</dbReference>
<dbReference type="Proteomes" id="UP000039324">
    <property type="component" value="Unassembled WGS sequence"/>
</dbReference>
<feature type="non-terminal residue" evidence="10">
    <location>
        <position position="1"/>
    </location>
</feature>
<evidence type="ECO:0000256" key="3">
    <source>
        <dbReference type="ARBA" id="ARBA00023163"/>
    </source>
</evidence>
<reference evidence="10 11" key="1">
    <citation type="submission" date="2015-02" db="EMBL/GenBank/DDBJ databases">
        <authorList>
            <person name="Chooi Y.-H."/>
        </authorList>
    </citation>
    <scope>NUCLEOTIDE SEQUENCE [LARGE SCALE GENOMIC DNA]</scope>
    <source>
        <strain evidence="10">E3</strain>
    </source>
</reference>
<evidence type="ECO:0000259" key="9">
    <source>
        <dbReference type="PROSITE" id="PS52032"/>
    </source>
</evidence>
<evidence type="ECO:0000256" key="5">
    <source>
        <dbReference type="SAM" id="MobiDB-lite"/>
    </source>
</evidence>
<dbReference type="PROSITE" id="PS51293">
    <property type="entry name" value="SANT"/>
    <property type="match status" value="1"/>
</dbReference>
<evidence type="ECO:0000313" key="10">
    <source>
        <dbReference type="EMBL" id="CEO97333.1"/>
    </source>
</evidence>
<dbReference type="SUPFAM" id="SSF46689">
    <property type="entry name" value="Homeodomain-like"/>
    <property type="match status" value="2"/>
</dbReference>
<proteinExistence type="predicted"/>
<dbReference type="Pfam" id="PF16496">
    <property type="entry name" value="SWIRM-assoc_2"/>
    <property type="match status" value="1"/>
</dbReference>
<dbReference type="Pfam" id="PF16495">
    <property type="entry name" value="SWIRM-assoc_1"/>
    <property type="match status" value="1"/>
</dbReference>
<feature type="region of interest" description="Disordered" evidence="5">
    <location>
        <begin position="1"/>
        <end position="26"/>
    </location>
</feature>
<organism evidence="10 11">
    <name type="scientific">Plasmodiophora brassicae</name>
    <name type="common">Clubroot disease agent</name>
    <dbReference type="NCBI Taxonomy" id="37360"/>
    <lineage>
        <taxon>Eukaryota</taxon>
        <taxon>Sar</taxon>
        <taxon>Rhizaria</taxon>
        <taxon>Endomyxa</taxon>
        <taxon>Phytomyxea</taxon>
        <taxon>Plasmodiophorida</taxon>
        <taxon>Plasmodiophoridae</taxon>
        <taxon>Plasmodiophora</taxon>
    </lineage>
</organism>
<gene>
    <name evidence="10" type="ORF">PBRA_000678</name>
</gene>
<dbReference type="GO" id="GO:0005634">
    <property type="term" value="C:nucleus"/>
    <property type="evidence" value="ECO:0007669"/>
    <property type="project" value="UniProtKB-ARBA"/>
</dbReference>